<dbReference type="EMBL" id="JBHTKH010000028">
    <property type="protein sequence ID" value="MFD1056815.1"/>
    <property type="molecule type" value="Genomic_DNA"/>
</dbReference>
<gene>
    <name evidence="6" type="ORF">ACFQ2V_21115</name>
</gene>
<evidence type="ECO:0000313" key="6">
    <source>
        <dbReference type="EMBL" id="MFD1056815.1"/>
    </source>
</evidence>
<dbReference type="InterPro" id="IPR036291">
    <property type="entry name" value="NAD(P)-bd_dom_sf"/>
</dbReference>
<dbReference type="Gene3D" id="3.30.360.10">
    <property type="entry name" value="Dihydrodipicolinate Reductase, domain 2"/>
    <property type="match status" value="1"/>
</dbReference>
<protein>
    <submittedName>
        <fullName evidence="6">Gfo/Idh/MocA family protein</fullName>
    </submittedName>
</protein>
<evidence type="ECO:0000256" key="2">
    <source>
        <dbReference type="ARBA" id="ARBA00023002"/>
    </source>
</evidence>
<feature type="domain" description="Gfo/Idh/MocA-like oxidoreductase N-terminal" evidence="4">
    <location>
        <begin position="3"/>
        <end position="117"/>
    </location>
</feature>
<dbReference type="RefSeq" id="WP_386054982.1">
    <property type="nucleotide sequence ID" value="NZ_JBHTKH010000028.1"/>
</dbReference>
<dbReference type="Gene3D" id="3.40.50.720">
    <property type="entry name" value="NAD(P)-binding Rossmann-like Domain"/>
    <property type="match status" value="1"/>
</dbReference>
<dbReference type="Pfam" id="PF01408">
    <property type="entry name" value="GFO_IDH_MocA"/>
    <property type="match status" value="1"/>
</dbReference>
<keyword evidence="2" id="KW-0560">Oxidoreductase</keyword>
<dbReference type="InterPro" id="IPR000683">
    <property type="entry name" value="Gfo/Idh/MocA-like_OxRdtase_N"/>
</dbReference>
<dbReference type="Pfam" id="PF02894">
    <property type="entry name" value="GFO_IDH_MocA_C"/>
    <property type="match status" value="1"/>
</dbReference>
<name>A0ABW3N5S8_9MICO</name>
<comment type="similarity">
    <text evidence="1">Belongs to the Gfo/Idh/MocA family.</text>
</comment>
<reference evidence="7" key="1">
    <citation type="journal article" date="2019" name="Int. J. Syst. Evol. Microbiol.">
        <title>The Global Catalogue of Microorganisms (GCM) 10K type strain sequencing project: providing services to taxonomists for standard genome sequencing and annotation.</title>
        <authorList>
            <consortium name="The Broad Institute Genomics Platform"/>
            <consortium name="The Broad Institute Genome Sequencing Center for Infectious Disease"/>
            <person name="Wu L."/>
            <person name="Ma J."/>
        </authorList>
    </citation>
    <scope>NUCLEOTIDE SEQUENCE [LARGE SCALE GENOMIC DNA]</scope>
    <source>
        <strain evidence="7">CCUG 57508</strain>
    </source>
</reference>
<evidence type="ECO:0000259" key="5">
    <source>
        <dbReference type="Pfam" id="PF02894"/>
    </source>
</evidence>
<dbReference type="SUPFAM" id="SSF55347">
    <property type="entry name" value="Glyceraldehyde-3-phosphate dehydrogenase-like, C-terminal domain"/>
    <property type="match status" value="1"/>
</dbReference>
<dbReference type="PANTHER" id="PTHR42840:SF3">
    <property type="entry name" value="BINDING ROSSMANN FOLD OXIDOREDUCTASE, PUTATIVE (AFU_ORTHOLOGUE AFUA_2G10240)-RELATED"/>
    <property type="match status" value="1"/>
</dbReference>
<feature type="region of interest" description="Disordered" evidence="3">
    <location>
        <begin position="320"/>
        <end position="352"/>
    </location>
</feature>
<evidence type="ECO:0000259" key="4">
    <source>
        <dbReference type="Pfam" id="PF01408"/>
    </source>
</evidence>
<organism evidence="6 7">
    <name type="scientific">Terrabacter terrigena</name>
    <dbReference type="NCBI Taxonomy" id="574718"/>
    <lineage>
        <taxon>Bacteria</taxon>
        <taxon>Bacillati</taxon>
        <taxon>Actinomycetota</taxon>
        <taxon>Actinomycetes</taxon>
        <taxon>Micrococcales</taxon>
        <taxon>Intrasporangiaceae</taxon>
        <taxon>Terrabacter</taxon>
    </lineage>
</organism>
<keyword evidence="7" id="KW-1185">Reference proteome</keyword>
<feature type="domain" description="Gfo/Idh/MocA-like oxidoreductase C-terminal" evidence="5">
    <location>
        <begin position="138"/>
        <end position="324"/>
    </location>
</feature>
<dbReference type="Proteomes" id="UP001597046">
    <property type="component" value="Unassembled WGS sequence"/>
</dbReference>
<sequence>MTLRVGLIGAGVMGGDHARTLSRHVAGATVAAVTDIDPSRADQLAAELGATPLASAEDLIAAQDVDAVIIASHDAAHATQVLACIEAGKPVLCEKPLAPTSAECERIIDAQRRRGLGALVSVGFMRRFHPSFTAMKLQVDARSLGEPVLVLGSHRNVSSYPTGGSDGTLSNSAVHDIDTAAWLLGSVVVEVEWFAARQSALVTDRQDPQLIHLRSANGVLASIDLFLNAQYGYDVRYEVVCERGNLRLRPPALVDTDRDGVSGHSLHPDWRGFFADAYRLELTSWVERVTQGRPSELATAEDGLRSTLVAEALIQSRQEGKPVRVRRSTVDEGQPSLMPNAVVEQPERWSHT</sequence>
<evidence type="ECO:0000256" key="3">
    <source>
        <dbReference type="SAM" id="MobiDB-lite"/>
    </source>
</evidence>
<evidence type="ECO:0000313" key="7">
    <source>
        <dbReference type="Proteomes" id="UP001597046"/>
    </source>
</evidence>
<comment type="caution">
    <text evidence="6">The sequence shown here is derived from an EMBL/GenBank/DDBJ whole genome shotgun (WGS) entry which is preliminary data.</text>
</comment>
<dbReference type="InterPro" id="IPR004104">
    <property type="entry name" value="Gfo/Idh/MocA-like_OxRdtase_C"/>
</dbReference>
<dbReference type="SUPFAM" id="SSF51735">
    <property type="entry name" value="NAD(P)-binding Rossmann-fold domains"/>
    <property type="match status" value="1"/>
</dbReference>
<proteinExistence type="inferred from homology"/>
<dbReference type="PANTHER" id="PTHR42840">
    <property type="entry name" value="NAD(P)-BINDING ROSSMANN-FOLD SUPERFAMILY PROTEIN-RELATED"/>
    <property type="match status" value="1"/>
</dbReference>
<evidence type="ECO:0000256" key="1">
    <source>
        <dbReference type="ARBA" id="ARBA00010928"/>
    </source>
</evidence>
<accession>A0ABW3N5S8</accession>